<feature type="region of interest" description="Disordered" evidence="1">
    <location>
        <begin position="219"/>
        <end position="245"/>
    </location>
</feature>
<gene>
    <name evidence="3" type="ORF">IAG44_40100</name>
</gene>
<protein>
    <submittedName>
        <fullName evidence="3">DUF2637 domain-containing protein</fullName>
    </submittedName>
</protein>
<reference evidence="3 4" key="1">
    <citation type="submission" date="2020-08" db="EMBL/GenBank/DDBJ databases">
        <title>A novel species.</title>
        <authorList>
            <person name="Gao J."/>
        </authorList>
    </citation>
    <scope>NUCLEOTIDE SEQUENCE [LARGE SCALE GENOMIC DNA]</scope>
    <source>
        <strain evidence="3 4">CRXT-G-22</strain>
    </source>
</reference>
<keyword evidence="4" id="KW-1185">Reference proteome</keyword>
<accession>A0A7H0IQE4</accession>
<evidence type="ECO:0000313" key="3">
    <source>
        <dbReference type="EMBL" id="QNP75010.1"/>
    </source>
</evidence>
<evidence type="ECO:0000256" key="2">
    <source>
        <dbReference type="SAM" id="Phobius"/>
    </source>
</evidence>
<dbReference type="Pfam" id="PF10935">
    <property type="entry name" value="DUF2637"/>
    <property type="match status" value="1"/>
</dbReference>
<proteinExistence type="predicted"/>
<keyword evidence="2" id="KW-0472">Membrane</keyword>
<feature type="compositionally biased region" description="Basic and acidic residues" evidence="1">
    <location>
        <begin position="140"/>
        <end position="157"/>
    </location>
</feature>
<feature type="compositionally biased region" description="Pro residues" evidence="1">
    <location>
        <begin position="226"/>
        <end position="235"/>
    </location>
</feature>
<feature type="region of interest" description="Disordered" evidence="1">
    <location>
        <begin position="140"/>
        <end position="177"/>
    </location>
</feature>
<feature type="transmembrane region" description="Helical" evidence="2">
    <location>
        <begin position="61"/>
        <end position="79"/>
    </location>
</feature>
<name>A0A7H0IQE4_9ACTN</name>
<keyword evidence="2" id="KW-1133">Transmembrane helix</keyword>
<organism evidence="3 4">
    <name type="scientific">Streptomyces roseirectus</name>
    <dbReference type="NCBI Taxonomy" id="2768066"/>
    <lineage>
        <taxon>Bacteria</taxon>
        <taxon>Bacillati</taxon>
        <taxon>Actinomycetota</taxon>
        <taxon>Actinomycetes</taxon>
        <taxon>Kitasatosporales</taxon>
        <taxon>Streptomycetaceae</taxon>
        <taxon>Streptomyces</taxon>
    </lineage>
</organism>
<sequence length="245" mass="27079">MTGPRTKTEVSRTETPRIRAGGETWIRRGCAVIVAAVAAYASYVHQRAFALHGGADETSAVLWPLSVDGLLLLATVGLLKPTPHTGRERTVVWTAFLLGIAVSLAANIAAAPTLTWQPVLVAGWPPVSLLLSVELLTHRDPHPHPAETESGQRDQHPTRNRPRHRTPPTSRRPASRHNAEQIMWDHYQHEHAAGRTPTGTDLDRIAGTNNYGRAVLRRWRHTGRIPTPPKPPENPPSRELRHEDS</sequence>
<keyword evidence="2" id="KW-0812">Transmembrane</keyword>
<dbReference type="InterPro" id="IPR021235">
    <property type="entry name" value="DUF2637"/>
</dbReference>
<dbReference type="KEGG" id="sroi:IAG44_40100"/>
<evidence type="ECO:0000256" key="1">
    <source>
        <dbReference type="SAM" id="MobiDB-lite"/>
    </source>
</evidence>
<evidence type="ECO:0000313" key="4">
    <source>
        <dbReference type="Proteomes" id="UP000516052"/>
    </source>
</evidence>
<dbReference type="EMBL" id="CP060828">
    <property type="protein sequence ID" value="QNP75010.1"/>
    <property type="molecule type" value="Genomic_DNA"/>
</dbReference>
<feature type="transmembrane region" description="Helical" evidence="2">
    <location>
        <begin position="25"/>
        <end position="41"/>
    </location>
</feature>
<feature type="compositionally biased region" description="Basic and acidic residues" evidence="1">
    <location>
        <begin position="236"/>
        <end position="245"/>
    </location>
</feature>
<dbReference type="AlphaFoldDB" id="A0A7H0IQE4"/>
<dbReference type="Proteomes" id="UP000516052">
    <property type="component" value="Chromosome"/>
</dbReference>
<feature type="transmembrane region" description="Helical" evidence="2">
    <location>
        <begin position="91"/>
        <end position="110"/>
    </location>
</feature>